<feature type="region of interest" description="Disordered" evidence="6">
    <location>
        <begin position="1298"/>
        <end position="1329"/>
    </location>
</feature>
<dbReference type="GO" id="GO:0005765">
    <property type="term" value="C:lysosomal membrane"/>
    <property type="evidence" value="ECO:0007669"/>
    <property type="project" value="TreeGrafter"/>
</dbReference>
<feature type="domain" description="FYVE-type" evidence="7">
    <location>
        <begin position="2480"/>
        <end position="2537"/>
    </location>
</feature>
<dbReference type="PANTHER" id="PTHR46591">
    <property type="entry name" value="ZINC FINGER FYVE DOMAIN-CONTAINING PROTEIN 26"/>
    <property type="match status" value="1"/>
</dbReference>
<dbReference type="SMART" id="SM00064">
    <property type="entry name" value="FYVE"/>
    <property type="match status" value="1"/>
</dbReference>
<dbReference type="GO" id="GO:0032465">
    <property type="term" value="P:regulation of cytokinesis"/>
    <property type="evidence" value="ECO:0007669"/>
    <property type="project" value="TreeGrafter"/>
</dbReference>
<feature type="compositionally biased region" description="Polar residues" evidence="6">
    <location>
        <begin position="2573"/>
        <end position="2583"/>
    </location>
</feature>
<dbReference type="Gene3D" id="3.30.40.10">
    <property type="entry name" value="Zinc/RING finger domain, C3HC4 (zinc finger)"/>
    <property type="match status" value="1"/>
</dbReference>
<dbReference type="InterPro" id="IPR057946">
    <property type="entry name" value="TPR_ZFYVE26"/>
</dbReference>
<dbReference type="SUPFAM" id="SSF57903">
    <property type="entry name" value="FYVE/PHD zinc finger"/>
    <property type="match status" value="1"/>
</dbReference>
<feature type="region of interest" description="Disordered" evidence="6">
    <location>
        <begin position="777"/>
        <end position="801"/>
    </location>
</feature>
<dbReference type="EMBL" id="JAWDGP010001382">
    <property type="protein sequence ID" value="KAK3792255.1"/>
    <property type="molecule type" value="Genomic_DNA"/>
</dbReference>
<feature type="region of interest" description="Disordered" evidence="6">
    <location>
        <begin position="3005"/>
        <end position="3027"/>
    </location>
</feature>
<keyword evidence="1" id="KW-0597">Phosphoprotein</keyword>
<evidence type="ECO:0000256" key="5">
    <source>
        <dbReference type="PROSITE-ProRule" id="PRU00091"/>
    </source>
</evidence>
<dbReference type="Proteomes" id="UP001283361">
    <property type="component" value="Unassembled WGS sequence"/>
</dbReference>
<feature type="region of interest" description="Disordered" evidence="6">
    <location>
        <begin position="2556"/>
        <end position="2583"/>
    </location>
</feature>
<organism evidence="8 9">
    <name type="scientific">Elysia crispata</name>
    <name type="common">lettuce slug</name>
    <dbReference type="NCBI Taxonomy" id="231223"/>
    <lineage>
        <taxon>Eukaryota</taxon>
        <taxon>Metazoa</taxon>
        <taxon>Spiralia</taxon>
        <taxon>Lophotrochozoa</taxon>
        <taxon>Mollusca</taxon>
        <taxon>Gastropoda</taxon>
        <taxon>Heterobranchia</taxon>
        <taxon>Euthyneura</taxon>
        <taxon>Panpulmonata</taxon>
        <taxon>Sacoglossa</taxon>
        <taxon>Placobranchoidea</taxon>
        <taxon>Plakobranchidae</taxon>
        <taxon>Elysia</taxon>
    </lineage>
</organism>
<dbReference type="GO" id="GO:0000281">
    <property type="term" value="P:mitotic cytokinesis"/>
    <property type="evidence" value="ECO:0007669"/>
    <property type="project" value="InterPro"/>
</dbReference>
<dbReference type="PANTHER" id="PTHR46591:SF1">
    <property type="entry name" value="ZINC FINGER FYVE DOMAIN-CONTAINING PROTEIN 26"/>
    <property type="match status" value="1"/>
</dbReference>
<keyword evidence="4" id="KW-0862">Zinc</keyword>
<feature type="compositionally biased region" description="Low complexity" evidence="6">
    <location>
        <begin position="1308"/>
        <end position="1326"/>
    </location>
</feature>
<accession>A0AAE1E3K3</accession>
<dbReference type="GO" id="GO:0030496">
    <property type="term" value="C:midbody"/>
    <property type="evidence" value="ECO:0007669"/>
    <property type="project" value="TreeGrafter"/>
</dbReference>
<dbReference type="GO" id="GO:0005813">
    <property type="term" value="C:centrosome"/>
    <property type="evidence" value="ECO:0007669"/>
    <property type="project" value="TreeGrafter"/>
</dbReference>
<evidence type="ECO:0000259" key="7">
    <source>
        <dbReference type="PROSITE" id="PS50178"/>
    </source>
</evidence>
<feature type="compositionally biased region" description="Low complexity" evidence="6">
    <location>
        <begin position="1155"/>
        <end position="1191"/>
    </location>
</feature>
<keyword evidence="3 5" id="KW-0863">Zinc-finger</keyword>
<dbReference type="InterPro" id="IPR000306">
    <property type="entry name" value="Znf_FYVE"/>
</dbReference>
<dbReference type="InterPro" id="IPR017455">
    <property type="entry name" value="Znf_FYVE-rel"/>
</dbReference>
<feature type="compositionally biased region" description="Low complexity" evidence="6">
    <location>
        <begin position="1826"/>
        <end position="1837"/>
    </location>
</feature>
<evidence type="ECO:0000256" key="2">
    <source>
        <dbReference type="ARBA" id="ARBA00022723"/>
    </source>
</evidence>
<dbReference type="GO" id="GO:0000724">
    <property type="term" value="P:double-strand break repair via homologous recombination"/>
    <property type="evidence" value="ECO:0007669"/>
    <property type="project" value="InterPro"/>
</dbReference>
<feature type="compositionally biased region" description="Polar residues" evidence="6">
    <location>
        <begin position="2429"/>
        <end position="2440"/>
    </location>
</feature>
<evidence type="ECO:0000256" key="3">
    <source>
        <dbReference type="ARBA" id="ARBA00022771"/>
    </source>
</evidence>
<dbReference type="InterPro" id="IPR028730">
    <property type="entry name" value="ZFYVE26"/>
</dbReference>
<protein>
    <recommendedName>
        <fullName evidence="7">FYVE-type domain-containing protein</fullName>
    </recommendedName>
</protein>
<evidence type="ECO:0000313" key="8">
    <source>
        <dbReference type="EMBL" id="KAK3792255.1"/>
    </source>
</evidence>
<reference evidence="8" key="1">
    <citation type="journal article" date="2023" name="G3 (Bethesda)">
        <title>A reference genome for the long-term kleptoplast-retaining sea slug Elysia crispata morphotype clarki.</title>
        <authorList>
            <person name="Eastman K.E."/>
            <person name="Pendleton A.L."/>
            <person name="Shaikh M.A."/>
            <person name="Suttiyut T."/>
            <person name="Ogas R."/>
            <person name="Tomko P."/>
            <person name="Gavelis G."/>
            <person name="Widhalm J.R."/>
            <person name="Wisecaver J.H."/>
        </authorList>
    </citation>
    <scope>NUCLEOTIDE SEQUENCE</scope>
    <source>
        <strain evidence="8">ECLA1</strain>
    </source>
</reference>
<dbReference type="Pfam" id="PF04784">
    <property type="entry name" value="DUF547"/>
    <property type="match status" value="1"/>
</dbReference>
<dbReference type="Pfam" id="PF25569">
    <property type="entry name" value="TPR_ZFYVE26"/>
    <property type="match status" value="1"/>
</dbReference>
<keyword evidence="9" id="KW-1185">Reference proteome</keyword>
<name>A0AAE1E3K3_9GAST</name>
<sequence length="3274" mass="365366">MDPKDTVQKVVSEIIQNKVLETQNQLLKSFCNNIFIGQWELARTCIISLKKQSNISGGNVFDILLKIIKFPFSQSLGSSTVPTPHHLSWLCLQELKELAPQTSHQDKAVISKLEQDVDFQLTLSLLPNAKDSSIQELYVFFKEHVLKEKVITDAKQKNESDFISPATLNLLRKTMLTSPSLGSSVLKGLCVEEESTENRYNERLHGISINCMNSLLDEAEERIRSNSSQDDVDSLLQRTLEILSFYNPSPYWNYIQIRQLFTRLLTMATQGVSQILTAESIVSVLCGRSSIYLLDEFCKIFHEVWLLATCSEQKEKHISLTVDQQANLGMLTRLDRNMCWRDFFISCQKKSVHFLAEILDLCLALINAGKFMELQDLLSFPEFHPLKPAVLLMGWSQCITSAHARTLIDTLWDELCDWPNHTMTSSCRSLAYHLDLMQWCLDRAKPLLEGSELNPGRQATQLLQGLETHSVLYMLHHSTSLAQLDHAEVLQLLNNLSVDKKAKSKRKAVKFNDDSSKSLSEPINVEQQKDIAIFRSFCAIKNVMDALTFCVSKANHELLNPVQIKSMVSGRRLCKTFLSYQSLSSSEGDESSSPDLGSSVSLSDKMKENSVQFSSLYEEMVTKKLKMTREHLSFIQPMTYRLEVMENIFSLLFVTSADLSSDASAIDVETDEENDSKQSSLDNICPDNLNISCVSEEDGINVDDSLSEKVKTDTSAHSQVVELSTRSANNVQLSSSTRIEYDVPFVDTHQHKSDITQPSEPVKSAYFTMGDENLQPTEATSRHISPPRMPNRRKKRTTSEAQSNDLVGFLANEYLSRDILNMLRDALNDFNIAKTSLSGKLLENRRDINGGSRMKPATVDPLIEEALQTSIVTSVQPASLTKRLAKLTQAVHEAWWRLQLVAHEAFPRAPNQLLSEPVYITDSEINFLPACERWTCSAETGAGQMFSSWQATAPPHEVPQSNIITRMMASPESLLVLSLVKDNFAQAAEVVKLFRLTDKSLETREVSFAGLYGASAENIWNLEVQSRERTQTPPKVGKRCLKALSKAAAVGVATASLSHIVEDLLSSPSVPPVPKPRSSAAREKYSDLFSLDPPSALLLDLLCTSCHTWESCANMLDIIKSKTRLLQQDPMHGKHSRSSSEIYIKKAVAFSTSSQSSMSPQSVQSSASSSAASPQSASSSGISGPKSSAPPRNFDSTLQNIAGCSKLAWRLHDLLLVDDNLEGIASHMGRRNHHKLGLQSHLHTAQAILYPETQVKLDSALTIIRRAVDQVLQVLTGPKHGASLDISVDESVLSISPTSSLSGGGSLSGSKLSNSSTVSRASSVKPSQERHPLHGAVKFLMFTMEKYLPGEGLAHAHLSRSGMVATPPAKNFLLSLYEHVKEMAYLVAECEGSTKDLINNYFKVLNDGPVNVLGRLLFVKKMPPAKLEAVAEKLSLNLTHTIVYSCCPKIPSKHPQPFLKPEKEFALKIEGTYVMNVEQLSVGPSVQNSTVDSHLEAMHLPEIQVRTILSQAVAVLQGKTKGVFDFNCAATFVKTADYQTMVTAVKSLKDMDLDLLKTESERTCFMVNLTNLMILHCNLSHIKQKVETAAQLGQSLLNQDKEQMRLYPLAAADNLGYFCTFSYHVGQLGRVSVFDLLTILCRQGLNAPSRWRKMMDCRKLDLSPQDPWKKYCLQGESNLIFFINHGCISSPPLQVLKPDTVEAQLDQGLKSYISHTVSVSVEQEWVTLPELLVWHENDFVRHDPSPTERPHTALLKWVDQYISSEKRAQLQRLFGLDTAAENTDISMKNGLPFRITVDAFDNSFAIAFNMSQVKVEGNTALVNSSSQRSQVSSTASTGHQKSQWPGQSTAKTVPPSASSGELLNRMSESLGSSPSWSLEQPVYNLTPVTLEYVKQDSLLVATMVSLVCADNLDNIEQQFTDDHFQLTDSNSTTASQSVSLAHSYSAGLPLPHSSSDISLVDIRSYRYHRLTDDYPILMRHLLHYILPLASANNPQLLEGRDPILKFVTNEIDDQVKLCMFSLPGSRQFQGVVHDMANCLLEERKWLELLHILHCLPRQVMEEQLCLQTLHDHVLSSWALSEIKQPGIAPKIGDNLRLYFNTSLLARTVLSISTALSKDLCLDLLELCLNKLEGNAVIKTAVAAKYEEVQIHAKISENARALRLKLSTKDFFVSNMSLEDKELSSLVEELTDWRHVPSVTQKRPMDIIILLEKVGDFQTAKEWARLHNMPSSYQSEIKKRQVMHLLREGGQPEMVKAFQELDILRAASEQGCLSVCKDIMSGLSNPQQIKFVLSFMLQYLAHCVPSDDIENLRLQRIGAKALMCIPSKLQKDYNHLISCPHLILEQLLMNMKADLAGQIFEKIKVDFLEIKEPKLRMAQDQFNNLLSKYANKAIEVNVVTVQDNRSRRGSTCSNLDLEASVVSKRRQSSENDPSFTQSMANTVGGRGDRRSGGAKPSIGKDYAGKFIMPANPPTVQDWVPDNATSVCMVCQIEQFSMFNRRHHCRRCGRVVCASCATKETIVFGRMARTCDECYEQIHNSGLNKAQEEHEIYSQRIKDSLSGSSPSIKSGTSPATSNNNTTQSQLRHSIEAAIHHVDHTWKLNTDTALSDLVRAEFYYEQAPSVSLCVSILKQHSSRTESGKLILSICDILSGYMVPISPGVPNPEIDYSLIISVIKQLLFQAKIGFQNTGDSGLVDQCDTYLARVDLLRVMVGAHFQDLPTIKELTKIDSVRRLRDKLIADERLSLAMEVSTKCGIDPAGVWSAMGFACLQLGNFAGARDKFSHCLKAPNDKNQTSAGQSRLLREIIDFLDTIPNSGMTEIQRLLRDPESICNIKTLLVPSVGEENRVESVPHKECMYYLKTYGTYMDHIVFLRQHNYWMKAVQFAINHHCSSDVFVTGLMVPAMHSGEMGRLLEQMLMLDPTLEKWTPYLSATCKHLLKNKYFYTLYQVQIFMKDYIRAAMTCISHFYQRGATSYLDLSGRVQYLLTAQQHLQSYLDPGQWGNVRHPLAPSTPTPPSASRTQAPSWDRPSAEAAARMVLTPDQVKKHIGTIALQIEVTKFMELCITQALGGATSDRSSLTSSKSQVPTLFGQGSDRTQLVGLILLSGNDFSAGFDLTVRIIKEFRLNPVLIFTHCSRELAKLGRIPEISTLIERLVQESLVDEDGVDEIVGASLLVMADSNNQAPDESDTLIQLLRKDGNKINAFILVGKLRSAYLLAVKRERVEDVQRIAGAALRLKQSAVTNICKKWLEQHRKHECVDPISFNEAKLRGVT</sequence>
<dbReference type="InterPro" id="IPR013083">
    <property type="entry name" value="Znf_RING/FYVE/PHD"/>
</dbReference>
<evidence type="ECO:0000256" key="4">
    <source>
        <dbReference type="ARBA" id="ARBA00022833"/>
    </source>
</evidence>
<dbReference type="InterPro" id="IPR011011">
    <property type="entry name" value="Znf_FYVE_PHD"/>
</dbReference>
<keyword evidence="2" id="KW-0479">Metal-binding</keyword>
<feature type="region of interest" description="Disordered" evidence="6">
    <location>
        <begin position="1155"/>
        <end position="1194"/>
    </location>
</feature>
<feature type="compositionally biased region" description="Polar residues" evidence="6">
    <location>
        <begin position="1838"/>
        <end position="1861"/>
    </location>
</feature>
<proteinExistence type="predicted"/>
<evidence type="ECO:0000256" key="1">
    <source>
        <dbReference type="ARBA" id="ARBA00022553"/>
    </source>
</evidence>
<feature type="compositionally biased region" description="Low complexity" evidence="6">
    <location>
        <begin position="2558"/>
        <end position="2572"/>
    </location>
</feature>
<feature type="region of interest" description="Disordered" evidence="6">
    <location>
        <begin position="1826"/>
        <end position="1861"/>
    </location>
</feature>
<dbReference type="InterPro" id="IPR006869">
    <property type="entry name" value="DUF547"/>
</dbReference>
<dbReference type="PROSITE" id="PS50178">
    <property type="entry name" value="ZF_FYVE"/>
    <property type="match status" value="1"/>
</dbReference>
<evidence type="ECO:0000256" key="6">
    <source>
        <dbReference type="SAM" id="MobiDB-lite"/>
    </source>
</evidence>
<gene>
    <name evidence="8" type="ORF">RRG08_007335</name>
</gene>
<dbReference type="GO" id="GO:0032266">
    <property type="term" value="F:phosphatidylinositol-3-phosphate binding"/>
    <property type="evidence" value="ECO:0007669"/>
    <property type="project" value="InterPro"/>
</dbReference>
<feature type="region of interest" description="Disordered" evidence="6">
    <location>
        <begin position="2422"/>
        <end position="2454"/>
    </location>
</feature>
<comment type="caution">
    <text evidence="8">The sequence shown here is derived from an EMBL/GenBank/DDBJ whole genome shotgun (WGS) entry which is preliminary data.</text>
</comment>
<evidence type="ECO:0000313" key="9">
    <source>
        <dbReference type="Proteomes" id="UP001283361"/>
    </source>
</evidence>
<dbReference type="Pfam" id="PF01363">
    <property type="entry name" value="FYVE"/>
    <property type="match status" value="1"/>
</dbReference>
<dbReference type="GO" id="GO:0008270">
    <property type="term" value="F:zinc ion binding"/>
    <property type="evidence" value="ECO:0007669"/>
    <property type="project" value="UniProtKB-KW"/>
</dbReference>